<feature type="domain" description="NAD-dependent epimerase/dehydratase" evidence="1">
    <location>
        <begin position="5"/>
        <end position="208"/>
    </location>
</feature>
<evidence type="ECO:0000313" key="2">
    <source>
        <dbReference type="EMBL" id="OUR93619.1"/>
    </source>
</evidence>
<name>A0A1Y5F6D8_9BACT</name>
<dbReference type="PANTHER" id="PTHR43245:SF13">
    <property type="entry name" value="UDP-D-APIOSE_UDP-D-XYLOSE SYNTHASE 2"/>
    <property type="match status" value="1"/>
</dbReference>
<dbReference type="Proteomes" id="UP000196531">
    <property type="component" value="Unassembled WGS sequence"/>
</dbReference>
<gene>
    <name evidence="2" type="ORF">A9Q84_19310</name>
</gene>
<sequence length="272" mass="30360">MKGKICILGAAGFIGASLRAYFNNLGVEVLAPTRSEFDLLITENQFNFENCHLIYAAGIPRSKQNDQEALDQNLLMISNVLEKSKGILSFTFLSSVEIYGDKNKFKIIEETKANPLNLYAKGKVLAEEKLTKYFKDSIPVNILRLPGVYGVSGKLGLLGSINLSIENNTCFKVLNHGNDQRDFLFADDLGAVIEKLILKEKSHTLNVATGTSLRVREICELIQKTNPNFQYSLEEAGSGHFDLSFDVTKLKQVIDELKLTKIEEGIKKTFFL</sequence>
<dbReference type="Pfam" id="PF01370">
    <property type="entry name" value="Epimerase"/>
    <property type="match status" value="1"/>
</dbReference>
<dbReference type="Gene3D" id="3.40.50.720">
    <property type="entry name" value="NAD(P)-binding Rossmann-like Domain"/>
    <property type="match status" value="1"/>
</dbReference>
<dbReference type="EMBL" id="MAAO01000015">
    <property type="protein sequence ID" value="OUR93619.1"/>
    <property type="molecule type" value="Genomic_DNA"/>
</dbReference>
<accession>A0A1Y5F6D8</accession>
<evidence type="ECO:0000259" key="1">
    <source>
        <dbReference type="Pfam" id="PF01370"/>
    </source>
</evidence>
<dbReference type="SUPFAM" id="SSF51735">
    <property type="entry name" value="NAD(P)-binding Rossmann-fold domains"/>
    <property type="match status" value="1"/>
</dbReference>
<dbReference type="CDD" id="cd08946">
    <property type="entry name" value="SDR_e"/>
    <property type="match status" value="1"/>
</dbReference>
<reference evidence="3" key="1">
    <citation type="journal article" date="2017" name="Proc. Natl. Acad. Sci. U.S.A.">
        <title>Simulation of Deepwater Horizon oil plume reveals substrate specialization within a complex community of hydrocarbon-degraders.</title>
        <authorList>
            <person name="Hu P."/>
            <person name="Dubinsky E.A."/>
            <person name="Probst A.J."/>
            <person name="Wang J."/>
            <person name="Sieber C.M.K."/>
            <person name="Tom L.M."/>
            <person name="Gardinali P."/>
            <person name="Banfield J.F."/>
            <person name="Atlas R.M."/>
            <person name="Andersen G.L."/>
        </authorList>
    </citation>
    <scope>NUCLEOTIDE SEQUENCE [LARGE SCALE GENOMIC DNA]</scope>
</reference>
<dbReference type="InterPro" id="IPR001509">
    <property type="entry name" value="Epimerase_deHydtase"/>
</dbReference>
<comment type="caution">
    <text evidence="2">The sequence shown here is derived from an EMBL/GenBank/DDBJ whole genome shotgun (WGS) entry which is preliminary data.</text>
</comment>
<proteinExistence type="predicted"/>
<organism evidence="2 3">
    <name type="scientific">Halobacteriovorax marinus</name>
    <dbReference type="NCBI Taxonomy" id="97084"/>
    <lineage>
        <taxon>Bacteria</taxon>
        <taxon>Pseudomonadati</taxon>
        <taxon>Bdellovibrionota</taxon>
        <taxon>Bacteriovoracia</taxon>
        <taxon>Bacteriovoracales</taxon>
        <taxon>Halobacteriovoraceae</taxon>
        <taxon>Halobacteriovorax</taxon>
    </lineage>
</organism>
<dbReference type="InterPro" id="IPR036291">
    <property type="entry name" value="NAD(P)-bd_dom_sf"/>
</dbReference>
<evidence type="ECO:0000313" key="3">
    <source>
        <dbReference type="Proteomes" id="UP000196531"/>
    </source>
</evidence>
<dbReference type="PANTHER" id="PTHR43245">
    <property type="entry name" value="BIFUNCTIONAL POLYMYXIN RESISTANCE PROTEIN ARNA"/>
    <property type="match status" value="1"/>
</dbReference>
<protein>
    <recommendedName>
        <fullName evidence="1">NAD-dependent epimerase/dehydratase domain-containing protein</fullName>
    </recommendedName>
</protein>
<dbReference type="AlphaFoldDB" id="A0A1Y5F6D8"/>
<dbReference type="InterPro" id="IPR050177">
    <property type="entry name" value="Lipid_A_modif_metabolic_enz"/>
</dbReference>